<reference evidence="2" key="1">
    <citation type="journal article" date="2020" name="New Phytol.">
        <title>Comparative genomics reveals dynamic genome evolution in host specialist ectomycorrhizal fungi.</title>
        <authorList>
            <person name="Lofgren L.A."/>
            <person name="Nguyen N.H."/>
            <person name="Vilgalys R."/>
            <person name="Ruytinx J."/>
            <person name="Liao H.L."/>
            <person name="Branco S."/>
            <person name="Kuo A."/>
            <person name="LaButti K."/>
            <person name="Lipzen A."/>
            <person name="Andreopoulos W."/>
            <person name="Pangilinan J."/>
            <person name="Riley R."/>
            <person name="Hundley H."/>
            <person name="Na H."/>
            <person name="Barry K."/>
            <person name="Grigoriev I.V."/>
            <person name="Stajich J.E."/>
            <person name="Kennedy P.G."/>
        </authorList>
    </citation>
    <scope>NUCLEOTIDE SEQUENCE</scope>
    <source>
        <strain evidence="2">MN1</strain>
    </source>
</reference>
<evidence type="ECO:0000313" key="2">
    <source>
        <dbReference type="EMBL" id="KAG1827617.1"/>
    </source>
</evidence>
<organism evidence="2 3">
    <name type="scientific">Suillus subaureus</name>
    <dbReference type="NCBI Taxonomy" id="48587"/>
    <lineage>
        <taxon>Eukaryota</taxon>
        <taxon>Fungi</taxon>
        <taxon>Dikarya</taxon>
        <taxon>Basidiomycota</taxon>
        <taxon>Agaricomycotina</taxon>
        <taxon>Agaricomycetes</taxon>
        <taxon>Agaricomycetidae</taxon>
        <taxon>Boletales</taxon>
        <taxon>Suillineae</taxon>
        <taxon>Suillaceae</taxon>
        <taxon>Suillus</taxon>
    </lineage>
</organism>
<sequence>MMWYALGYEKVDATRFYVMLEDKWRTGWLERMEQRESRSCSISSSSLPRLYTRLLPVKLPPTDNVLFISPAKPSRSRKEKEKPNLIIPSISNP</sequence>
<dbReference type="GeneID" id="64628111"/>
<name>A0A9P7EPH3_9AGAM</name>
<feature type="region of interest" description="Disordered" evidence="1">
    <location>
        <begin position="71"/>
        <end position="93"/>
    </location>
</feature>
<dbReference type="RefSeq" id="XP_041200464.1">
    <property type="nucleotide sequence ID" value="XM_041334094.1"/>
</dbReference>
<dbReference type="OrthoDB" id="3003917at2759"/>
<keyword evidence="3" id="KW-1185">Reference proteome</keyword>
<comment type="caution">
    <text evidence="2">The sequence shown here is derived from an EMBL/GenBank/DDBJ whole genome shotgun (WGS) entry which is preliminary data.</text>
</comment>
<accession>A0A9P7EPH3</accession>
<protein>
    <submittedName>
        <fullName evidence="2">Uncharacterized protein</fullName>
    </submittedName>
</protein>
<gene>
    <name evidence="2" type="ORF">BJ212DRAFT_1313564</name>
</gene>
<dbReference type="AlphaFoldDB" id="A0A9P7EPH3"/>
<dbReference type="Proteomes" id="UP000807769">
    <property type="component" value="Unassembled WGS sequence"/>
</dbReference>
<proteinExistence type="predicted"/>
<evidence type="ECO:0000313" key="3">
    <source>
        <dbReference type="Proteomes" id="UP000807769"/>
    </source>
</evidence>
<dbReference type="EMBL" id="JABBWG010000001">
    <property type="protein sequence ID" value="KAG1827617.1"/>
    <property type="molecule type" value="Genomic_DNA"/>
</dbReference>
<evidence type="ECO:0000256" key="1">
    <source>
        <dbReference type="SAM" id="MobiDB-lite"/>
    </source>
</evidence>